<feature type="binding site" evidence="3">
    <location>
        <position position="86"/>
    </location>
    <ligand>
        <name>Cu cation</name>
        <dbReference type="ChEBI" id="CHEBI:23378"/>
    </ligand>
</feature>
<dbReference type="AlphaFoldDB" id="A0A8J6TRW4"/>
<evidence type="ECO:0000313" key="7">
    <source>
        <dbReference type="EMBL" id="MBC8518778.1"/>
    </source>
</evidence>
<comment type="caution">
    <text evidence="7">The sequence shown here is derived from an EMBL/GenBank/DDBJ whole genome shotgun (WGS) entry which is preliminary data.</text>
</comment>
<keyword evidence="4" id="KW-1015">Disulfide bond</keyword>
<dbReference type="PANTHER" id="PTHR12151">
    <property type="entry name" value="ELECTRON TRANSPORT PROTIN SCO1/SENC FAMILY MEMBER"/>
    <property type="match status" value="1"/>
</dbReference>
<dbReference type="InterPro" id="IPR003782">
    <property type="entry name" value="SCO1/SenC"/>
</dbReference>
<dbReference type="SUPFAM" id="SSF52833">
    <property type="entry name" value="Thioredoxin-like"/>
    <property type="match status" value="1"/>
</dbReference>
<name>A0A8J6TRW4_9GAMM</name>
<evidence type="ECO:0000256" key="2">
    <source>
        <dbReference type="ARBA" id="ARBA00023008"/>
    </source>
</evidence>
<dbReference type="PANTHER" id="PTHR12151:SF8">
    <property type="entry name" value="THIOREDOXIN DOMAIN-CONTAINING PROTEIN"/>
    <property type="match status" value="1"/>
</dbReference>
<feature type="domain" description="Thioredoxin" evidence="6">
    <location>
        <begin position="48"/>
        <end position="210"/>
    </location>
</feature>
<dbReference type="GO" id="GO:0046872">
    <property type="term" value="F:metal ion binding"/>
    <property type="evidence" value="ECO:0007669"/>
    <property type="project" value="UniProtKB-KW"/>
</dbReference>
<dbReference type="EMBL" id="JACNFK010000001">
    <property type="protein sequence ID" value="MBC8518778.1"/>
    <property type="molecule type" value="Genomic_DNA"/>
</dbReference>
<evidence type="ECO:0000313" key="8">
    <source>
        <dbReference type="Proteomes" id="UP000654401"/>
    </source>
</evidence>
<dbReference type="Pfam" id="PF02630">
    <property type="entry name" value="SCO1-SenC"/>
    <property type="match status" value="1"/>
</dbReference>
<evidence type="ECO:0000256" key="3">
    <source>
        <dbReference type="PIRSR" id="PIRSR603782-1"/>
    </source>
</evidence>
<keyword evidence="2 3" id="KW-0186">Copper</keyword>
<feature type="binding site" evidence="3">
    <location>
        <position position="90"/>
    </location>
    <ligand>
        <name>Cu cation</name>
        <dbReference type="ChEBI" id="CHEBI:23378"/>
    </ligand>
</feature>
<proteinExistence type="inferred from homology"/>
<gene>
    <name evidence="7" type="ORF">H8D24_00005</name>
</gene>
<sequence>MYKWLYSSLRFSTASLVLLFLGVAQISLSATAEDNVFDHASALEKSRGAVGNLLSDYTFTDINGMPVHLESFRNKPLVVNLVYTSCYHICQMTTEHLKKMVAIANESLGSDKFNVITLGFDTMIDSPEMMEDYAKSRSIDIDNWYFLSGDGGSVKRFIEDVGFTYIKTTRGFDHILQATIVDQQGKIYTQVYGESYDAPLFMEPLKELVYKRPTNRGIVANIGDRVRFFCTVYDPASGG</sequence>
<evidence type="ECO:0000259" key="6">
    <source>
        <dbReference type="PROSITE" id="PS51352"/>
    </source>
</evidence>
<dbReference type="Gene3D" id="3.40.30.10">
    <property type="entry name" value="Glutaredoxin"/>
    <property type="match status" value="1"/>
</dbReference>
<comment type="similarity">
    <text evidence="1">Belongs to the SCO1/2 family.</text>
</comment>
<dbReference type="Proteomes" id="UP000654401">
    <property type="component" value="Unassembled WGS sequence"/>
</dbReference>
<dbReference type="PROSITE" id="PS51352">
    <property type="entry name" value="THIOREDOXIN_2"/>
    <property type="match status" value="1"/>
</dbReference>
<feature type="chain" id="PRO_5035271608" evidence="5">
    <location>
        <begin position="33"/>
        <end position="239"/>
    </location>
</feature>
<evidence type="ECO:0000256" key="1">
    <source>
        <dbReference type="ARBA" id="ARBA00010996"/>
    </source>
</evidence>
<dbReference type="InterPro" id="IPR013766">
    <property type="entry name" value="Thioredoxin_domain"/>
</dbReference>
<evidence type="ECO:0000256" key="5">
    <source>
        <dbReference type="SAM" id="SignalP"/>
    </source>
</evidence>
<dbReference type="CDD" id="cd02968">
    <property type="entry name" value="SCO"/>
    <property type="match status" value="1"/>
</dbReference>
<organism evidence="7 8">
    <name type="scientific">Candidatus Thiopontia autotrophica</name>
    <dbReference type="NCBI Taxonomy" id="2841688"/>
    <lineage>
        <taxon>Bacteria</taxon>
        <taxon>Pseudomonadati</taxon>
        <taxon>Pseudomonadota</taxon>
        <taxon>Gammaproteobacteria</taxon>
        <taxon>Candidatus Thiopontia</taxon>
    </lineage>
</organism>
<protein>
    <submittedName>
        <fullName evidence="7">SCO family protein</fullName>
    </submittedName>
</protein>
<keyword evidence="3" id="KW-0479">Metal-binding</keyword>
<accession>A0A8J6TRW4</accession>
<evidence type="ECO:0000256" key="4">
    <source>
        <dbReference type="PIRSR" id="PIRSR603782-2"/>
    </source>
</evidence>
<reference evidence="7 8" key="1">
    <citation type="submission" date="2020-08" db="EMBL/GenBank/DDBJ databases">
        <title>Bridging the membrane lipid divide: bacteria of the FCB group superphylum have the potential to synthesize archaeal ether lipids.</title>
        <authorList>
            <person name="Villanueva L."/>
            <person name="Von Meijenfeldt F.A.B."/>
            <person name="Westbye A.B."/>
            <person name="Yadav S."/>
            <person name="Hopmans E.C."/>
            <person name="Dutilh B.E."/>
            <person name="Sinninghe Damste J.S."/>
        </authorList>
    </citation>
    <scope>NUCLEOTIDE SEQUENCE [LARGE SCALE GENOMIC DNA]</scope>
    <source>
        <strain evidence="7">NIOZ-UU100</strain>
    </source>
</reference>
<feature type="signal peptide" evidence="5">
    <location>
        <begin position="1"/>
        <end position="32"/>
    </location>
</feature>
<feature type="disulfide bond" description="Redox-active" evidence="4">
    <location>
        <begin position="86"/>
        <end position="90"/>
    </location>
</feature>
<keyword evidence="5" id="KW-0732">Signal</keyword>
<dbReference type="InterPro" id="IPR036249">
    <property type="entry name" value="Thioredoxin-like_sf"/>
</dbReference>
<feature type="non-terminal residue" evidence="7">
    <location>
        <position position="239"/>
    </location>
</feature>